<dbReference type="SUPFAM" id="SSF54556">
    <property type="entry name" value="Chitinase insertion domain"/>
    <property type="match status" value="1"/>
</dbReference>
<dbReference type="GO" id="GO:0004568">
    <property type="term" value="F:chitinase activity"/>
    <property type="evidence" value="ECO:0007669"/>
    <property type="project" value="TreeGrafter"/>
</dbReference>
<dbReference type="SMART" id="SM00636">
    <property type="entry name" value="Glyco_18"/>
    <property type="match status" value="1"/>
</dbReference>
<dbReference type="Pfam" id="PF00704">
    <property type="entry name" value="Glyco_hydro_18"/>
    <property type="match status" value="1"/>
</dbReference>
<dbReference type="GO" id="GO:0008061">
    <property type="term" value="F:chitin binding"/>
    <property type="evidence" value="ECO:0007669"/>
    <property type="project" value="InterPro"/>
</dbReference>
<dbReference type="FunFam" id="3.10.50.10:FF:000001">
    <property type="entry name" value="Chitinase 3-like 1"/>
    <property type="match status" value="1"/>
</dbReference>
<dbReference type="InterPro" id="IPR011583">
    <property type="entry name" value="Chitinase_II/V-like_cat"/>
</dbReference>
<dbReference type="GO" id="GO:0005975">
    <property type="term" value="P:carbohydrate metabolic process"/>
    <property type="evidence" value="ECO:0007669"/>
    <property type="project" value="InterPro"/>
</dbReference>
<dbReference type="Gene3D" id="3.10.50.10">
    <property type="match status" value="1"/>
</dbReference>
<feature type="region of interest" description="Disordered" evidence="2">
    <location>
        <begin position="250"/>
        <end position="272"/>
    </location>
</feature>
<dbReference type="GO" id="GO:0006032">
    <property type="term" value="P:chitin catabolic process"/>
    <property type="evidence" value="ECO:0007669"/>
    <property type="project" value="TreeGrafter"/>
</dbReference>
<organism evidence="4 5">
    <name type="scientific">Aromia moschata</name>
    <dbReference type="NCBI Taxonomy" id="1265417"/>
    <lineage>
        <taxon>Eukaryota</taxon>
        <taxon>Metazoa</taxon>
        <taxon>Ecdysozoa</taxon>
        <taxon>Arthropoda</taxon>
        <taxon>Hexapoda</taxon>
        <taxon>Insecta</taxon>
        <taxon>Pterygota</taxon>
        <taxon>Neoptera</taxon>
        <taxon>Endopterygota</taxon>
        <taxon>Coleoptera</taxon>
        <taxon>Polyphaga</taxon>
        <taxon>Cucujiformia</taxon>
        <taxon>Chrysomeloidea</taxon>
        <taxon>Cerambycidae</taxon>
        <taxon>Cerambycinae</taxon>
        <taxon>Callichromatini</taxon>
        <taxon>Aromia</taxon>
    </lineage>
</organism>
<dbReference type="PANTHER" id="PTHR11177">
    <property type="entry name" value="CHITINASE"/>
    <property type="match status" value="1"/>
</dbReference>
<dbReference type="InterPro" id="IPR001223">
    <property type="entry name" value="Glyco_hydro18_cat"/>
</dbReference>
<evidence type="ECO:0000256" key="1">
    <source>
        <dbReference type="ARBA" id="ARBA00023157"/>
    </source>
</evidence>
<sequence>MCENCVGRRAFKFTLTIKSNFRKIAERADRRFCFVGPTHDRVVVCYMGSWSVYRPNRGSFTIEHLNPNLCTHLIYSFAGLDVKEDAIRSLAVMILFEYSINYMLKLGAPPSKLVMGLPLYGRTFILEEPMTGRRRPMLGGMAKETGFQGPFTRENGFMGYNEICVELKNASSDWKTYWDEESRTPFAVSGNRLIAYDNEQSISEKVQFAMEKGLAVPCSEDGEFVNYPLMRCINKSIVQALKDLENKVVRPEQPDNDKGAGATKAVVASKLR</sequence>
<evidence type="ECO:0000313" key="5">
    <source>
        <dbReference type="Proteomes" id="UP001162162"/>
    </source>
</evidence>
<reference evidence="4" key="1">
    <citation type="journal article" date="2023" name="Insect Mol. Biol.">
        <title>Genome sequencing provides insights into the evolution of gene families encoding plant cell wall-degrading enzymes in longhorned beetles.</title>
        <authorList>
            <person name="Shin N.R."/>
            <person name="Okamura Y."/>
            <person name="Kirsch R."/>
            <person name="Pauchet Y."/>
        </authorList>
    </citation>
    <scope>NUCLEOTIDE SEQUENCE</scope>
    <source>
        <strain evidence="4">AMC_N1</strain>
    </source>
</reference>
<evidence type="ECO:0000256" key="2">
    <source>
        <dbReference type="SAM" id="MobiDB-lite"/>
    </source>
</evidence>
<keyword evidence="1" id="KW-1015">Disulfide bond</keyword>
<proteinExistence type="predicted"/>
<dbReference type="AlphaFoldDB" id="A0AAV8X4D8"/>
<keyword evidence="5" id="KW-1185">Reference proteome</keyword>
<dbReference type="GO" id="GO:0005576">
    <property type="term" value="C:extracellular region"/>
    <property type="evidence" value="ECO:0007669"/>
    <property type="project" value="TreeGrafter"/>
</dbReference>
<comment type="caution">
    <text evidence="4">The sequence shown here is derived from an EMBL/GenBank/DDBJ whole genome shotgun (WGS) entry which is preliminary data.</text>
</comment>
<dbReference type="InterPro" id="IPR029070">
    <property type="entry name" value="Chitinase_insertion_sf"/>
</dbReference>
<dbReference type="InterPro" id="IPR050314">
    <property type="entry name" value="Glycosyl_Hydrlase_18"/>
</dbReference>
<dbReference type="PROSITE" id="PS51910">
    <property type="entry name" value="GH18_2"/>
    <property type="match status" value="1"/>
</dbReference>
<feature type="domain" description="GH18" evidence="3">
    <location>
        <begin position="1"/>
        <end position="240"/>
    </location>
</feature>
<gene>
    <name evidence="4" type="ORF">NQ318_017066</name>
</gene>
<dbReference type="InterPro" id="IPR017853">
    <property type="entry name" value="GH"/>
</dbReference>
<name>A0AAV8X4D8_9CUCU</name>
<dbReference type="EMBL" id="JAPWTK010001162">
    <property type="protein sequence ID" value="KAJ8933790.1"/>
    <property type="molecule type" value="Genomic_DNA"/>
</dbReference>
<dbReference type="Proteomes" id="UP001162162">
    <property type="component" value="Unassembled WGS sequence"/>
</dbReference>
<dbReference type="Gene3D" id="3.20.20.80">
    <property type="entry name" value="Glycosidases"/>
    <property type="match status" value="2"/>
</dbReference>
<accession>A0AAV8X4D8</accession>
<protein>
    <recommendedName>
        <fullName evidence="3">GH18 domain-containing protein</fullName>
    </recommendedName>
</protein>
<dbReference type="PANTHER" id="PTHR11177:SF403">
    <property type="entry name" value="CHITINASE 2-RELATED"/>
    <property type="match status" value="1"/>
</dbReference>
<evidence type="ECO:0000259" key="3">
    <source>
        <dbReference type="PROSITE" id="PS51910"/>
    </source>
</evidence>
<evidence type="ECO:0000313" key="4">
    <source>
        <dbReference type="EMBL" id="KAJ8933790.1"/>
    </source>
</evidence>
<dbReference type="SUPFAM" id="SSF51445">
    <property type="entry name" value="(Trans)glycosidases"/>
    <property type="match status" value="2"/>
</dbReference>